<gene>
    <name evidence="3" type="primary">cesA_1</name>
    <name evidence="3" type="ORF">LSUE1_G010086</name>
</gene>
<dbReference type="AlphaFoldDB" id="A0A8T9BR59"/>
<sequence length="240" mass="25644">MVALKPLALLALSTTALSQTTKLRYMPFGDSITEIICWRGLVWTQLQTLGYKNVDFVGSNTDQNPAGCATTNYDEGNEGHSGFLAIDIANKGQLTGWLKTNPADIITMHLGTNDIVQQNKPVADILAAFTTLIGVMRASNPNTKIIVAQIIPIGIGSYNTQIQALNTAIIPWAVSKNTTASPIWVVDQYTGFPTADLRDGVHPNAAGDALMAAKWMPALVNAIKLASGNGTAMREVEFAS</sequence>
<dbReference type="PANTHER" id="PTHR30383:SF2">
    <property type="entry name" value="CELLULOSE-BINDING PROTEIN"/>
    <property type="match status" value="1"/>
</dbReference>
<accession>A0A8T9BR59</accession>
<dbReference type="Proteomes" id="UP000469558">
    <property type="component" value="Unassembled WGS sequence"/>
</dbReference>
<evidence type="ECO:0000256" key="1">
    <source>
        <dbReference type="SAM" id="SignalP"/>
    </source>
</evidence>
<dbReference type="PANTHER" id="PTHR30383">
    <property type="entry name" value="THIOESTERASE 1/PROTEASE 1/LYSOPHOSPHOLIPASE L1"/>
    <property type="match status" value="1"/>
</dbReference>
<dbReference type="GO" id="GO:0004622">
    <property type="term" value="F:phosphatidylcholine lysophospholipase activity"/>
    <property type="evidence" value="ECO:0007669"/>
    <property type="project" value="TreeGrafter"/>
</dbReference>
<feature type="chain" id="PRO_5035723324" evidence="1">
    <location>
        <begin position="19"/>
        <end position="240"/>
    </location>
</feature>
<evidence type="ECO:0000313" key="4">
    <source>
        <dbReference type="Proteomes" id="UP000469558"/>
    </source>
</evidence>
<keyword evidence="4" id="KW-1185">Reference proteome</keyword>
<dbReference type="Pfam" id="PF13472">
    <property type="entry name" value="Lipase_GDSL_2"/>
    <property type="match status" value="1"/>
</dbReference>
<dbReference type="EMBL" id="QGMK01003236">
    <property type="protein sequence ID" value="TVY53614.1"/>
    <property type="molecule type" value="Genomic_DNA"/>
</dbReference>
<organism evidence="3 4">
    <name type="scientific">Lachnellula suecica</name>
    <dbReference type="NCBI Taxonomy" id="602035"/>
    <lineage>
        <taxon>Eukaryota</taxon>
        <taxon>Fungi</taxon>
        <taxon>Dikarya</taxon>
        <taxon>Ascomycota</taxon>
        <taxon>Pezizomycotina</taxon>
        <taxon>Leotiomycetes</taxon>
        <taxon>Helotiales</taxon>
        <taxon>Lachnaceae</taxon>
        <taxon>Lachnellula</taxon>
    </lineage>
</organism>
<feature type="domain" description="SGNH hydrolase-type esterase" evidence="2">
    <location>
        <begin position="28"/>
        <end position="209"/>
    </location>
</feature>
<name>A0A8T9BR59_9HELO</name>
<dbReference type="InterPro" id="IPR013830">
    <property type="entry name" value="SGNH_hydro"/>
</dbReference>
<evidence type="ECO:0000259" key="2">
    <source>
        <dbReference type="Pfam" id="PF13472"/>
    </source>
</evidence>
<protein>
    <submittedName>
        <fullName evidence="3">Multidomain esterase</fullName>
    </submittedName>
</protein>
<dbReference type="CDD" id="cd01833">
    <property type="entry name" value="XynB_like"/>
    <property type="match status" value="1"/>
</dbReference>
<dbReference type="InterPro" id="IPR036514">
    <property type="entry name" value="SGNH_hydro_sf"/>
</dbReference>
<dbReference type="InterPro" id="IPR051532">
    <property type="entry name" value="Ester_Hydrolysis_Enzymes"/>
</dbReference>
<reference evidence="3 4" key="1">
    <citation type="submission" date="2018-05" db="EMBL/GenBank/DDBJ databases">
        <title>Genome sequencing and assembly of the regulated plant pathogen Lachnellula willkommii and related sister species for the development of diagnostic species identification markers.</title>
        <authorList>
            <person name="Giroux E."/>
            <person name="Bilodeau G."/>
        </authorList>
    </citation>
    <scope>NUCLEOTIDE SEQUENCE [LARGE SCALE GENOMIC DNA]</scope>
    <source>
        <strain evidence="3 4">CBS 268.59</strain>
    </source>
</reference>
<comment type="caution">
    <text evidence="3">The sequence shown here is derived from an EMBL/GenBank/DDBJ whole genome shotgun (WGS) entry which is preliminary data.</text>
</comment>
<feature type="signal peptide" evidence="1">
    <location>
        <begin position="1"/>
        <end position="18"/>
    </location>
</feature>
<evidence type="ECO:0000313" key="3">
    <source>
        <dbReference type="EMBL" id="TVY53614.1"/>
    </source>
</evidence>
<dbReference type="Gene3D" id="3.40.50.1110">
    <property type="entry name" value="SGNH hydrolase"/>
    <property type="match status" value="1"/>
</dbReference>
<dbReference type="SUPFAM" id="SSF52266">
    <property type="entry name" value="SGNH hydrolase"/>
    <property type="match status" value="1"/>
</dbReference>
<proteinExistence type="predicted"/>
<keyword evidence="1" id="KW-0732">Signal</keyword>
<dbReference type="OrthoDB" id="2119228at2759"/>